<dbReference type="Gene3D" id="1.20.900.10">
    <property type="entry name" value="Dbl homology (DH) domain"/>
    <property type="match status" value="1"/>
</dbReference>
<feature type="region of interest" description="Disordered" evidence="2">
    <location>
        <begin position="1320"/>
        <end position="1373"/>
    </location>
</feature>
<organism evidence="4 5">
    <name type="scientific">Orbilia oligospora</name>
    <name type="common">Nematode-trapping fungus</name>
    <name type="synonym">Arthrobotrys oligospora</name>
    <dbReference type="NCBI Taxonomy" id="2813651"/>
    <lineage>
        <taxon>Eukaryota</taxon>
        <taxon>Fungi</taxon>
        <taxon>Dikarya</taxon>
        <taxon>Ascomycota</taxon>
        <taxon>Pezizomycotina</taxon>
        <taxon>Orbiliomycetes</taxon>
        <taxon>Orbiliales</taxon>
        <taxon>Orbiliaceae</taxon>
        <taxon>Orbilia</taxon>
    </lineage>
</organism>
<evidence type="ECO:0000313" key="4">
    <source>
        <dbReference type="EMBL" id="KAF3179700.1"/>
    </source>
</evidence>
<feature type="region of interest" description="Disordered" evidence="2">
    <location>
        <begin position="1236"/>
        <end position="1295"/>
    </location>
</feature>
<feature type="compositionally biased region" description="Low complexity" evidence="2">
    <location>
        <begin position="1327"/>
        <end position="1345"/>
    </location>
</feature>
<feature type="compositionally biased region" description="Basic and acidic residues" evidence="2">
    <location>
        <begin position="1094"/>
        <end position="1106"/>
    </location>
</feature>
<feature type="compositionally biased region" description="Polar residues" evidence="2">
    <location>
        <begin position="1014"/>
        <end position="1024"/>
    </location>
</feature>
<feature type="region of interest" description="Disordered" evidence="2">
    <location>
        <begin position="1138"/>
        <end position="1216"/>
    </location>
</feature>
<feature type="compositionally biased region" description="Polar residues" evidence="2">
    <location>
        <begin position="1351"/>
        <end position="1368"/>
    </location>
</feature>
<dbReference type="PANTHER" id="PTHR12673:SF261">
    <property type="entry name" value="BUD3"/>
    <property type="match status" value="1"/>
</dbReference>
<dbReference type="GO" id="GO:0005085">
    <property type="term" value="F:guanyl-nucleotide exchange factor activity"/>
    <property type="evidence" value="ECO:0007669"/>
    <property type="project" value="InterPro"/>
</dbReference>
<evidence type="ECO:0000256" key="2">
    <source>
        <dbReference type="SAM" id="MobiDB-lite"/>
    </source>
</evidence>
<feature type="compositionally biased region" description="Polar residues" evidence="2">
    <location>
        <begin position="1169"/>
        <end position="1178"/>
    </location>
</feature>
<feature type="compositionally biased region" description="Polar residues" evidence="2">
    <location>
        <begin position="1399"/>
        <end position="1424"/>
    </location>
</feature>
<comment type="caution">
    <text evidence="4">The sequence shown here is derived from an EMBL/GenBank/DDBJ whole genome shotgun (WGS) entry which is preliminary data.</text>
</comment>
<accession>A0A7C8PU50</accession>
<dbReference type="Pfam" id="PF00621">
    <property type="entry name" value="RhoGEF"/>
    <property type="match status" value="1"/>
</dbReference>
<keyword evidence="1" id="KW-0175">Coiled coil</keyword>
<dbReference type="InterPro" id="IPR057454">
    <property type="entry name" value="Bud3_C"/>
</dbReference>
<feature type="compositionally biased region" description="Basic and acidic residues" evidence="2">
    <location>
        <begin position="1253"/>
        <end position="1266"/>
    </location>
</feature>
<dbReference type="EMBL" id="JAABOE010000037">
    <property type="protein sequence ID" value="KAF3179700.1"/>
    <property type="molecule type" value="Genomic_DNA"/>
</dbReference>
<dbReference type="PROSITE" id="PS50010">
    <property type="entry name" value="DH_2"/>
    <property type="match status" value="1"/>
</dbReference>
<evidence type="ECO:0000259" key="3">
    <source>
        <dbReference type="PROSITE" id="PS50010"/>
    </source>
</evidence>
<dbReference type="SUPFAM" id="SSF48065">
    <property type="entry name" value="DBL homology domain (DH-domain)"/>
    <property type="match status" value="1"/>
</dbReference>
<evidence type="ECO:0000313" key="5">
    <source>
        <dbReference type="Proteomes" id="UP000479691"/>
    </source>
</evidence>
<proteinExistence type="predicted"/>
<feature type="coiled-coil region" evidence="1">
    <location>
        <begin position="1458"/>
        <end position="1485"/>
    </location>
</feature>
<feature type="region of interest" description="Disordered" evidence="2">
    <location>
        <begin position="1399"/>
        <end position="1447"/>
    </location>
</feature>
<dbReference type="GO" id="GO:0005737">
    <property type="term" value="C:cytoplasm"/>
    <property type="evidence" value="ECO:0007669"/>
    <property type="project" value="TreeGrafter"/>
</dbReference>
<dbReference type="Pfam" id="PF25351">
    <property type="entry name" value="PH_BUD3_C"/>
    <property type="match status" value="1"/>
</dbReference>
<feature type="compositionally biased region" description="Polar residues" evidence="2">
    <location>
        <begin position="1057"/>
        <end position="1084"/>
    </location>
</feature>
<name>A0A7C8PU50_ORBOL</name>
<protein>
    <recommendedName>
        <fullName evidence="3">DH domain-containing protein</fullName>
    </recommendedName>
</protein>
<evidence type="ECO:0000256" key="1">
    <source>
        <dbReference type="SAM" id="Coils"/>
    </source>
</evidence>
<dbReference type="InterPro" id="IPR000219">
    <property type="entry name" value="DH_dom"/>
</dbReference>
<reference evidence="4 5" key="1">
    <citation type="submission" date="2019-06" db="EMBL/GenBank/DDBJ databases">
        <authorList>
            <person name="Palmer J.M."/>
        </authorList>
    </citation>
    <scope>NUCLEOTIDE SEQUENCE [LARGE SCALE GENOMIC DNA]</scope>
    <source>
        <strain evidence="4 5">TWF788</strain>
    </source>
</reference>
<gene>
    <name evidence="4" type="ORF">TWF788_007004</name>
</gene>
<dbReference type="PANTHER" id="PTHR12673">
    <property type="entry name" value="FACIOGENITAL DYSPLASIA PROTEIN"/>
    <property type="match status" value="1"/>
</dbReference>
<feature type="domain" description="DH" evidence="3">
    <location>
        <begin position="216"/>
        <end position="397"/>
    </location>
</feature>
<dbReference type="InterPro" id="IPR035899">
    <property type="entry name" value="DBL_dom_sf"/>
</dbReference>
<sequence length="1569" mass="171302">MARVSPQLPNLGRNHQIFVSPPEPLLTQVVIFFLPYSGTSSRVDAHIYTACGFVSYSRMTVDPSSAVYQAVNFMPIEKTESEIYRALAFALCRYFVELTVGIKGTASATAKVARSAKPEPFSAAHAGELAAKLIRIEDDHAISSILAALTPRYIPSIDIDLVLPQPGTFQLSKYQRLLQFVGDVHKQDTNLKRRPSRVERTRPKSIVSLPQSNPEKVAIKLQELLDTEVNYIDKLQKILSDVVKPERQIAESAGAPEPNEAALARLFPSYLDEILQLNSKFLDELTKAMDDDDGVTGVAEVFLRHFPNFHNPYSHYIALNPASSGLIGELMRGGTAFSQRLAGYGEQYLKSTLMEPIQRLPRYTLIIDGVINNIAVTSPISSKLIEARDIVSKTCEMQSAPAQERAQTIARLSNLISGWPTNFKPGGPLVTAVDLTEVAAPYTDAAEKTNVILLVFTDSIAFINRPGSGSMKAQGVLTEITMPPSIQNSFRRDAADLHFAGCTSLKYNRYSTSDNGRAMWITLTKDLEEVYDMRESAVGMKKFSPSGPWEGKANELVEEIIQAQLQSKSRVQEIRWSGNSNSKFDALELWTSVYEPRNYELEKSPSRALIQMGVETPSFDIRTKTPEISATINFVNSGKIRIDILDMGKIAFTETVGELDILTVITKRISSILDRQSHTSHPPISAAMIQGHRRIIRSLNLSAPDSDSHHSKFKTFRPPSPVKLLHTFLGSSNVSPGKSPFKATSFESTTEMARPTVLLERPHSVLYRADGSSAAPVEDTAIRMKDISLVDNHPQQGDSYHKQLERVLDAFVSVLDGKLSKEVQPGFIYSRKSSNSHVVDQLLKAMLTDSSKTAAAQAAGVDIVLNSFEKFLQGKWREAMGTLLSQETVKDLQSKLDSLHPDDFSKYFKDFLENLGPQNKRGFNKITALFSRSIHRASTDEAKNSLRTVFTEILIASGLTSSKISEVAKLHAELLLYMLNYIETINMLNSYSEAKSSIPHTPAQDNGVLKRSKTTGTYGANASGATGIPTVVPLSSSSSLRKRFGLSNTGPEVGESPSATTSEKGTNGTAANSGYGSLSKSSVKSMLRQRSNRSGKEKEKEKEKDTLLTTPTKLGNLHRSQSTDTDIRRDFYERDVIPRPMSRDSGPKIGSPAMPERGAGPTLVIPKNTGASTPSANPLSPIVASPVAEPTSRNASSASNNITAEGSPLPALRRKKRRSSLSDLVAAKDLLDADGEETTDYDDLPPIAGLDISPKRKDSVDRKENMHSSVGSMGPPPVPTHAKNASLGGTRDRIIGSPAPPAMYMDNIAPLNVSGVRMNRAHSDAGSTNSTKTKSSTTGSATQTKPDLERTGSTGSRVSAGGNNSRLSNRLAGEKMNVSKVSGTLEQELALIGQELLAKSSSKRNSGAGSTITKTETKSIVGNHNESRLSRGGSSGSTGGASSASVDEGIRRKLRLMESKLNSTVNDLNKRYENLSKETHAALAKELKRNQEVERMWQDERNENDAVYNKFNEGLEKCVKGLQGQADEDRVGLVRMLVQSQEEVGKLRAEVAALKKENINLRHGRLTEL</sequence>
<dbReference type="Proteomes" id="UP000479691">
    <property type="component" value="Unassembled WGS sequence"/>
</dbReference>
<feature type="compositionally biased region" description="Polar residues" evidence="2">
    <location>
        <begin position="1191"/>
        <end position="1204"/>
    </location>
</feature>
<dbReference type="SMART" id="SM00325">
    <property type="entry name" value="RhoGEF"/>
    <property type="match status" value="1"/>
</dbReference>
<dbReference type="InterPro" id="IPR051092">
    <property type="entry name" value="FYVE_RhoGEF_PH"/>
</dbReference>
<feature type="region of interest" description="Disordered" evidence="2">
    <location>
        <begin position="997"/>
        <end position="1125"/>
    </location>
</feature>